<gene>
    <name evidence="5" type="ORF">QQX02_02920</name>
</gene>
<keyword evidence="2" id="KW-0238">DNA-binding</keyword>
<keyword evidence="1" id="KW-0805">Transcription regulation</keyword>
<evidence type="ECO:0000256" key="3">
    <source>
        <dbReference type="ARBA" id="ARBA00023163"/>
    </source>
</evidence>
<dbReference type="PROSITE" id="PS00894">
    <property type="entry name" value="HTH_DEOR_1"/>
    <property type="match status" value="1"/>
</dbReference>
<organism evidence="5 6">
    <name type="scientific">Demequina muriae</name>
    <dbReference type="NCBI Taxonomy" id="3051664"/>
    <lineage>
        <taxon>Bacteria</taxon>
        <taxon>Bacillati</taxon>
        <taxon>Actinomycetota</taxon>
        <taxon>Actinomycetes</taxon>
        <taxon>Micrococcales</taxon>
        <taxon>Demequinaceae</taxon>
        <taxon>Demequina</taxon>
    </lineage>
</organism>
<feature type="domain" description="HTH deoR-type" evidence="4">
    <location>
        <begin position="11"/>
        <end position="66"/>
    </location>
</feature>
<evidence type="ECO:0000313" key="6">
    <source>
        <dbReference type="Proteomes" id="UP001172708"/>
    </source>
</evidence>
<dbReference type="SUPFAM" id="SSF46785">
    <property type="entry name" value="Winged helix' DNA-binding domain"/>
    <property type="match status" value="1"/>
</dbReference>
<dbReference type="Pfam" id="PF08220">
    <property type="entry name" value="HTH_DeoR"/>
    <property type="match status" value="1"/>
</dbReference>
<dbReference type="RefSeq" id="WP_301141107.1">
    <property type="nucleotide sequence ID" value="NZ_JAUHQA010000001.1"/>
</dbReference>
<comment type="caution">
    <text evidence="5">The sequence shown here is derived from an EMBL/GenBank/DDBJ whole genome shotgun (WGS) entry which is preliminary data.</text>
</comment>
<dbReference type="InterPro" id="IPR036388">
    <property type="entry name" value="WH-like_DNA-bd_sf"/>
</dbReference>
<dbReference type="PRINTS" id="PR00037">
    <property type="entry name" value="HTHLACR"/>
</dbReference>
<dbReference type="InterPro" id="IPR046335">
    <property type="entry name" value="LacI/GalR-like_sensor"/>
</dbReference>
<keyword evidence="3" id="KW-0804">Transcription</keyword>
<dbReference type="SMART" id="SM00420">
    <property type="entry name" value="HTH_DEOR"/>
    <property type="match status" value="1"/>
</dbReference>
<dbReference type="SUPFAM" id="SSF53822">
    <property type="entry name" value="Periplasmic binding protein-like I"/>
    <property type="match status" value="1"/>
</dbReference>
<evidence type="ECO:0000259" key="4">
    <source>
        <dbReference type="PROSITE" id="PS51000"/>
    </source>
</evidence>
<dbReference type="InterPro" id="IPR036390">
    <property type="entry name" value="WH_DNA-bd_sf"/>
</dbReference>
<keyword evidence="6" id="KW-1185">Reference proteome</keyword>
<name>A0ABT8GEV6_9MICO</name>
<dbReference type="PROSITE" id="PS51000">
    <property type="entry name" value="HTH_DEOR_2"/>
    <property type="match status" value="1"/>
</dbReference>
<dbReference type="Proteomes" id="UP001172708">
    <property type="component" value="Unassembled WGS sequence"/>
</dbReference>
<dbReference type="InterPro" id="IPR018356">
    <property type="entry name" value="Tscrpt_reg_HTH_DeoR_CS"/>
</dbReference>
<evidence type="ECO:0000256" key="2">
    <source>
        <dbReference type="ARBA" id="ARBA00023125"/>
    </source>
</evidence>
<evidence type="ECO:0000313" key="5">
    <source>
        <dbReference type="EMBL" id="MDN4479874.1"/>
    </source>
</evidence>
<dbReference type="PANTHER" id="PTHR30146">
    <property type="entry name" value="LACI-RELATED TRANSCRIPTIONAL REPRESSOR"/>
    <property type="match status" value="1"/>
</dbReference>
<protein>
    <submittedName>
        <fullName evidence="5">Substrate-binding domain-containing protein</fullName>
    </submittedName>
</protein>
<accession>A0ABT8GEV6</accession>
<dbReference type="InterPro" id="IPR001034">
    <property type="entry name" value="DeoR_HTH"/>
</dbReference>
<dbReference type="PANTHER" id="PTHR30146:SF155">
    <property type="entry name" value="ALANINE RACEMASE"/>
    <property type="match status" value="1"/>
</dbReference>
<dbReference type="Pfam" id="PF13377">
    <property type="entry name" value="Peripla_BP_3"/>
    <property type="match status" value="1"/>
</dbReference>
<evidence type="ECO:0000256" key="1">
    <source>
        <dbReference type="ARBA" id="ARBA00023015"/>
    </source>
</evidence>
<dbReference type="Gene3D" id="3.40.50.2300">
    <property type="match status" value="2"/>
</dbReference>
<dbReference type="InterPro" id="IPR028082">
    <property type="entry name" value="Peripla_BP_I"/>
</dbReference>
<dbReference type="CDD" id="cd06267">
    <property type="entry name" value="PBP1_LacI_sugar_binding-like"/>
    <property type="match status" value="1"/>
</dbReference>
<proteinExistence type="predicted"/>
<dbReference type="Gene3D" id="1.10.10.10">
    <property type="entry name" value="Winged helix-like DNA-binding domain superfamily/Winged helix DNA-binding domain"/>
    <property type="match status" value="1"/>
</dbReference>
<reference evidence="5" key="1">
    <citation type="submission" date="2023-06" db="EMBL/GenBank/DDBJ databases">
        <title>Egi l300058.</title>
        <authorList>
            <person name="Gao L."/>
            <person name="Fang B.-Z."/>
            <person name="Li W.-J."/>
        </authorList>
    </citation>
    <scope>NUCLEOTIDE SEQUENCE</scope>
    <source>
        <strain evidence="5">EGI L300058</strain>
    </source>
</reference>
<sequence length="370" mass="40245">MSASERRSMLGEERRAILITTLEREGVVRISDMAERMGVTQVTLRRDIGALSDEGVVRRVHGGAVLAERRTDDVTEQVPSTNAAFSSDITLGMLVPSLDYYWPSVIRGAEKAAEARHMRLVLRGSSYEADDMRAQIDRLLDGNAVSGLVLAPNMAAEHTTETLEWLAGTDTPVVLVERRARNGALASALESVTTDHAEGARIALRHLVELGHRRMGMVTSTASPTSQHLRRGWHNALAELSLGSSRDIDVDVPEPSEPGWAEVADAVLSACRETGTTALLVHADAAAAALVQRCVHHGMSVPRDLSVIAYDDEFADIFTPRLTAVRPPRQSIGHGAIDLLAARIADRNRPLHRVVITPSLRVRETTVPPR</sequence>
<dbReference type="EMBL" id="JAUHQA010000001">
    <property type="protein sequence ID" value="MDN4479874.1"/>
    <property type="molecule type" value="Genomic_DNA"/>
</dbReference>